<reference evidence="1" key="2">
    <citation type="journal article" date="2022" name="New Phytol.">
        <title>Evolutionary transition to the ectomycorrhizal habit in the genomes of a hyperdiverse lineage of mushroom-forming fungi.</title>
        <authorList>
            <person name="Looney B."/>
            <person name="Miyauchi S."/>
            <person name="Morin E."/>
            <person name="Drula E."/>
            <person name="Courty P.E."/>
            <person name="Kohler A."/>
            <person name="Kuo A."/>
            <person name="LaButti K."/>
            <person name="Pangilinan J."/>
            <person name="Lipzen A."/>
            <person name="Riley R."/>
            <person name="Andreopoulos W."/>
            <person name="He G."/>
            <person name="Johnson J."/>
            <person name="Nolan M."/>
            <person name="Tritt A."/>
            <person name="Barry K.W."/>
            <person name="Grigoriev I.V."/>
            <person name="Nagy L.G."/>
            <person name="Hibbett D."/>
            <person name="Henrissat B."/>
            <person name="Matheny P.B."/>
            <person name="Labbe J."/>
            <person name="Martin F.M."/>
        </authorList>
    </citation>
    <scope>NUCLEOTIDE SEQUENCE</scope>
    <source>
        <strain evidence="1">HHB10654</strain>
    </source>
</reference>
<evidence type="ECO:0000313" key="1">
    <source>
        <dbReference type="EMBL" id="KAI0063578.1"/>
    </source>
</evidence>
<name>A0ACB8T625_9AGAM</name>
<keyword evidence="2" id="KW-1185">Reference proteome</keyword>
<organism evidence="1 2">
    <name type="scientific">Artomyces pyxidatus</name>
    <dbReference type="NCBI Taxonomy" id="48021"/>
    <lineage>
        <taxon>Eukaryota</taxon>
        <taxon>Fungi</taxon>
        <taxon>Dikarya</taxon>
        <taxon>Basidiomycota</taxon>
        <taxon>Agaricomycotina</taxon>
        <taxon>Agaricomycetes</taxon>
        <taxon>Russulales</taxon>
        <taxon>Auriscalpiaceae</taxon>
        <taxon>Artomyces</taxon>
    </lineage>
</organism>
<gene>
    <name evidence="1" type="ORF">BV25DRAFT_384644</name>
</gene>
<dbReference type="Proteomes" id="UP000814140">
    <property type="component" value="Unassembled WGS sequence"/>
</dbReference>
<dbReference type="EMBL" id="MU277202">
    <property type="protein sequence ID" value="KAI0063578.1"/>
    <property type="molecule type" value="Genomic_DNA"/>
</dbReference>
<sequence length="78" mass="8784">MERLWLRPAVSLGVGCGCSKHCDQQASAINEINDVDGKQRRASCRDAVSLARTIDDTFRSGKVCLSMRLKHRRVLRLQ</sequence>
<accession>A0ACB8T625</accession>
<evidence type="ECO:0000313" key="2">
    <source>
        <dbReference type="Proteomes" id="UP000814140"/>
    </source>
</evidence>
<proteinExistence type="predicted"/>
<protein>
    <submittedName>
        <fullName evidence="1">Uncharacterized protein</fullName>
    </submittedName>
</protein>
<reference evidence="1" key="1">
    <citation type="submission" date="2021-03" db="EMBL/GenBank/DDBJ databases">
        <authorList>
            <consortium name="DOE Joint Genome Institute"/>
            <person name="Ahrendt S."/>
            <person name="Looney B.P."/>
            <person name="Miyauchi S."/>
            <person name="Morin E."/>
            <person name="Drula E."/>
            <person name="Courty P.E."/>
            <person name="Chicoki N."/>
            <person name="Fauchery L."/>
            <person name="Kohler A."/>
            <person name="Kuo A."/>
            <person name="Labutti K."/>
            <person name="Pangilinan J."/>
            <person name="Lipzen A."/>
            <person name="Riley R."/>
            <person name="Andreopoulos W."/>
            <person name="He G."/>
            <person name="Johnson J."/>
            <person name="Barry K.W."/>
            <person name="Grigoriev I.V."/>
            <person name="Nagy L."/>
            <person name="Hibbett D."/>
            <person name="Henrissat B."/>
            <person name="Matheny P.B."/>
            <person name="Labbe J."/>
            <person name="Martin F."/>
        </authorList>
    </citation>
    <scope>NUCLEOTIDE SEQUENCE</scope>
    <source>
        <strain evidence="1">HHB10654</strain>
    </source>
</reference>
<comment type="caution">
    <text evidence="1">The sequence shown here is derived from an EMBL/GenBank/DDBJ whole genome shotgun (WGS) entry which is preliminary data.</text>
</comment>